<dbReference type="Proteomes" id="UP000321085">
    <property type="component" value="Unassembled WGS sequence"/>
</dbReference>
<keyword evidence="3" id="KW-1185">Reference proteome</keyword>
<proteinExistence type="predicted"/>
<feature type="region of interest" description="Disordered" evidence="1">
    <location>
        <begin position="80"/>
        <end position="146"/>
    </location>
</feature>
<feature type="compositionally biased region" description="Basic and acidic residues" evidence="1">
    <location>
        <begin position="93"/>
        <end position="106"/>
    </location>
</feature>
<dbReference type="OrthoDB" id="8019566at2"/>
<dbReference type="EMBL" id="BJYU01000305">
    <property type="protein sequence ID" value="GEO19049.1"/>
    <property type="molecule type" value="Genomic_DNA"/>
</dbReference>
<accession>A0A512C4B4</accession>
<name>A0A512C4B4_9HYPH</name>
<evidence type="ECO:0000313" key="3">
    <source>
        <dbReference type="Proteomes" id="UP000321085"/>
    </source>
</evidence>
<evidence type="ECO:0000313" key="2">
    <source>
        <dbReference type="EMBL" id="GEO19049.1"/>
    </source>
</evidence>
<feature type="compositionally biased region" description="Low complexity" evidence="1">
    <location>
        <begin position="110"/>
        <end position="120"/>
    </location>
</feature>
<evidence type="ECO:0000256" key="1">
    <source>
        <dbReference type="SAM" id="MobiDB-lite"/>
    </source>
</evidence>
<sequence>MPDGSAMTIRIGDKVRVHYHPPGERTSFAEGVVSRLDVTTKAGRGFLIDITHDVVLGREQPVKPRYQHYVLYERPDDFPDRVEMLSQVQQEPEPAREADPAPHSEPEPSAEPGAASEPTPMAEPSRVDQGSRGLGRVVGTLFRRRA</sequence>
<reference evidence="2 3" key="1">
    <citation type="submission" date="2019-07" db="EMBL/GenBank/DDBJ databases">
        <title>Whole genome shotgun sequence of Microvirga aerophila NBRC 106136.</title>
        <authorList>
            <person name="Hosoyama A."/>
            <person name="Uohara A."/>
            <person name="Ohji S."/>
            <person name="Ichikawa N."/>
        </authorList>
    </citation>
    <scope>NUCLEOTIDE SEQUENCE [LARGE SCALE GENOMIC DNA]</scope>
    <source>
        <strain evidence="2 3">NBRC 106136</strain>
    </source>
</reference>
<gene>
    <name evidence="2" type="ORF">MAE02_67450</name>
</gene>
<dbReference type="AlphaFoldDB" id="A0A512C4B4"/>
<organism evidence="2 3">
    <name type="scientific">Microvirga aerophila</name>
    <dbReference type="NCBI Taxonomy" id="670291"/>
    <lineage>
        <taxon>Bacteria</taxon>
        <taxon>Pseudomonadati</taxon>
        <taxon>Pseudomonadota</taxon>
        <taxon>Alphaproteobacteria</taxon>
        <taxon>Hyphomicrobiales</taxon>
        <taxon>Methylobacteriaceae</taxon>
        <taxon>Microvirga</taxon>
    </lineage>
</organism>
<protein>
    <submittedName>
        <fullName evidence="2">Uncharacterized protein</fullName>
    </submittedName>
</protein>
<comment type="caution">
    <text evidence="2">The sequence shown here is derived from an EMBL/GenBank/DDBJ whole genome shotgun (WGS) entry which is preliminary data.</text>
</comment>